<dbReference type="AlphaFoldDB" id="A0A1G6C4U3"/>
<evidence type="ECO:0000313" key="2">
    <source>
        <dbReference type="EMBL" id="SDB27890.1"/>
    </source>
</evidence>
<dbReference type="PROSITE" id="PS50042">
    <property type="entry name" value="CNMP_BINDING_3"/>
    <property type="match status" value="1"/>
</dbReference>
<dbReference type="STRING" id="665467.SAMN02982931_02059"/>
<dbReference type="SUPFAM" id="SSF51206">
    <property type="entry name" value="cAMP-binding domain-like"/>
    <property type="match status" value="1"/>
</dbReference>
<keyword evidence="3" id="KW-1185">Reference proteome</keyword>
<dbReference type="PANTHER" id="PTHR24567:SF74">
    <property type="entry name" value="HTH-TYPE TRANSCRIPTIONAL REGULATOR ARCR"/>
    <property type="match status" value="1"/>
</dbReference>
<dbReference type="EMBL" id="FMXQ01000004">
    <property type="protein sequence ID" value="SDB27890.1"/>
    <property type="molecule type" value="Genomic_DNA"/>
</dbReference>
<sequence length="144" mass="15378">MTTETSDGIASAVAEAGVATRAYPHGGVIFVKDDPADCAYVIVSGRVEIRETGRVLESIGPNEIFGEVGMIDGGSRSASAVAVGATEVRVIDRSTFDRLLRESPDFVMAIMRDMARRLRVMNANQRPATGLPLVPSRLEKRTAG</sequence>
<evidence type="ECO:0000313" key="3">
    <source>
        <dbReference type="Proteomes" id="UP000199071"/>
    </source>
</evidence>
<dbReference type="InterPro" id="IPR000595">
    <property type="entry name" value="cNMP-bd_dom"/>
</dbReference>
<dbReference type="PROSITE" id="PS00889">
    <property type="entry name" value="CNMP_BINDING_2"/>
    <property type="match status" value="1"/>
</dbReference>
<dbReference type="RefSeq" id="WP_175478377.1">
    <property type="nucleotide sequence ID" value="NZ_FMXQ01000004.1"/>
</dbReference>
<dbReference type="GO" id="GO:0003700">
    <property type="term" value="F:DNA-binding transcription factor activity"/>
    <property type="evidence" value="ECO:0007669"/>
    <property type="project" value="TreeGrafter"/>
</dbReference>
<name>A0A1G6C4U3_9HYPH</name>
<organism evidence="2 3">
    <name type="scientific">Bauldia litoralis</name>
    <dbReference type="NCBI Taxonomy" id="665467"/>
    <lineage>
        <taxon>Bacteria</taxon>
        <taxon>Pseudomonadati</taxon>
        <taxon>Pseudomonadota</taxon>
        <taxon>Alphaproteobacteria</taxon>
        <taxon>Hyphomicrobiales</taxon>
        <taxon>Kaistiaceae</taxon>
        <taxon>Bauldia</taxon>
    </lineage>
</organism>
<accession>A0A1G6C4U3</accession>
<proteinExistence type="predicted"/>
<dbReference type="InterPro" id="IPR014710">
    <property type="entry name" value="RmlC-like_jellyroll"/>
</dbReference>
<feature type="domain" description="Cyclic nucleotide-binding" evidence="1">
    <location>
        <begin position="23"/>
        <end position="117"/>
    </location>
</feature>
<dbReference type="Gene3D" id="2.60.120.10">
    <property type="entry name" value="Jelly Rolls"/>
    <property type="match status" value="1"/>
</dbReference>
<dbReference type="GO" id="GO:0005829">
    <property type="term" value="C:cytosol"/>
    <property type="evidence" value="ECO:0007669"/>
    <property type="project" value="TreeGrafter"/>
</dbReference>
<dbReference type="Proteomes" id="UP000199071">
    <property type="component" value="Unassembled WGS sequence"/>
</dbReference>
<dbReference type="Pfam" id="PF00027">
    <property type="entry name" value="cNMP_binding"/>
    <property type="match status" value="1"/>
</dbReference>
<dbReference type="CDD" id="cd00038">
    <property type="entry name" value="CAP_ED"/>
    <property type="match status" value="1"/>
</dbReference>
<reference evidence="2 3" key="1">
    <citation type="submission" date="2016-10" db="EMBL/GenBank/DDBJ databases">
        <authorList>
            <person name="de Groot N.N."/>
        </authorList>
    </citation>
    <scope>NUCLEOTIDE SEQUENCE [LARGE SCALE GENOMIC DNA]</scope>
    <source>
        <strain evidence="2 3">ATCC 35022</strain>
    </source>
</reference>
<dbReference type="InterPro" id="IPR018490">
    <property type="entry name" value="cNMP-bd_dom_sf"/>
</dbReference>
<dbReference type="InterPro" id="IPR018488">
    <property type="entry name" value="cNMP-bd_CS"/>
</dbReference>
<dbReference type="InterPro" id="IPR050397">
    <property type="entry name" value="Env_Response_Regulators"/>
</dbReference>
<gene>
    <name evidence="2" type="ORF">SAMN02982931_02059</name>
</gene>
<dbReference type="PANTHER" id="PTHR24567">
    <property type="entry name" value="CRP FAMILY TRANSCRIPTIONAL REGULATORY PROTEIN"/>
    <property type="match status" value="1"/>
</dbReference>
<protein>
    <submittedName>
        <fullName evidence="2">Cyclic nucleotide-binding domain-containing protein</fullName>
    </submittedName>
</protein>
<dbReference type="SMART" id="SM00100">
    <property type="entry name" value="cNMP"/>
    <property type="match status" value="1"/>
</dbReference>
<evidence type="ECO:0000259" key="1">
    <source>
        <dbReference type="PROSITE" id="PS50042"/>
    </source>
</evidence>